<dbReference type="Proteomes" id="UP000256345">
    <property type="component" value="Unassembled WGS sequence"/>
</dbReference>
<comment type="caution">
    <text evidence="1">The sequence shown here is derived from an EMBL/GenBank/DDBJ whole genome shotgun (WGS) entry which is preliminary data.</text>
</comment>
<evidence type="ECO:0000313" key="2">
    <source>
        <dbReference type="Proteomes" id="UP000256345"/>
    </source>
</evidence>
<name>A0ABX9K938_9BACT</name>
<evidence type="ECO:0000313" key="1">
    <source>
        <dbReference type="EMBL" id="REG35892.1"/>
    </source>
</evidence>
<protein>
    <recommendedName>
        <fullName evidence="3">Type I-E CRISPR-associated protein Cse1/CasA</fullName>
    </recommendedName>
</protein>
<gene>
    <name evidence="1" type="ORF">ATI61_102265</name>
</gene>
<sequence length="472" mass="52851">MQSGERMIEQRGWYFTAPWDPVPIRRGDALGLRAGADYFADLLAPGLSNAASDARWITLLSWCLKWSHVAWRNAGGGDLSRRDDQRARYAWLRPLELLWVDRTLESGQTTGQLRGRRSIERWRKTDRQLPNFAMSPEQFRRYRQVGTYGAYRVVMRTIPGLTMGDGWTPGATSLALANLVNDSLPHDVQLKQEHFENGTKWGHWSAGGEARYWVERGWQMSWAKVGGFLPTPDEAVSKRLPVEERRLLEPVLFSAESTRRVTAEALASAKGARSHADLCDALANSSVLSKKVEPASLAPLPAFSRFADAAMHAMRGLWSELNHDEAKQAPAVEKLARSAELRSRFDSVRGAGAAWLRVPGRSVFPHDHVITKLAEAMRDAMSPVDQLRALARHHHEHGGGRRWFREQAGKMVPLVADTGIAASDYRFRLRPLSRLAAQCGVAKMNDVLDTVARNELDDVARHEPDDEEGDAL</sequence>
<dbReference type="EMBL" id="QUMU01000002">
    <property type="protein sequence ID" value="REG35892.1"/>
    <property type="molecule type" value="Genomic_DNA"/>
</dbReference>
<organism evidence="1 2">
    <name type="scientific">Archangium gephyra</name>
    <dbReference type="NCBI Taxonomy" id="48"/>
    <lineage>
        <taxon>Bacteria</taxon>
        <taxon>Pseudomonadati</taxon>
        <taxon>Myxococcota</taxon>
        <taxon>Myxococcia</taxon>
        <taxon>Myxococcales</taxon>
        <taxon>Cystobacterineae</taxon>
        <taxon>Archangiaceae</taxon>
        <taxon>Archangium</taxon>
    </lineage>
</organism>
<evidence type="ECO:0008006" key="3">
    <source>
        <dbReference type="Google" id="ProtNLM"/>
    </source>
</evidence>
<proteinExistence type="predicted"/>
<keyword evidence="2" id="KW-1185">Reference proteome</keyword>
<accession>A0ABX9K938</accession>
<reference evidence="1 2" key="1">
    <citation type="submission" date="2018-08" db="EMBL/GenBank/DDBJ databases">
        <title>Genomic Encyclopedia of Archaeal and Bacterial Type Strains, Phase II (KMG-II): from individual species to whole genera.</title>
        <authorList>
            <person name="Goeker M."/>
        </authorList>
    </citation>
    <scope>NUCLEOTIDE SEQUENCE [LARGE SCALE GENOMIC DNA]</scope>
    <source>
        <strain evidence="1 2">DSM 2261</strain>
    </source>
</reference>